<evidence type="ECO:0000313" key="1">
    <source>
        <dbReference type="EMBL" id="MFC3629005.1"/>
    </source>
</evidence>
<organism evidence="1 2">
    <name type="scientific">Paracoccus angustae</name>
    <dbReference type="NCBI Taxonomy" id="1671480"/>
    <lineage>
        <taxon>Bacteria</taxon>
        <taxon>Pseudomonadati</taxon>
        <taxon>Pseudomonadota</taxon>
        <taxon>Alphaproteobacteria</taxon>
        <taxon>Rhodobacterales</taxon>
        <taxon>Paracoccaceae</taxon>
        <taxon>Paracoccus</taxon>
    </lineage>
</organism>
<dbReference type="EMBL" id="JBHRXY010000003">
    <property type="protein sequence ID" value="MFC3629005.1"/>
    <property type="molecule type" value="Genomic_DNA"/>
</dbReference>
<evidence type="ECO:0000313" key="2">
    <source>
        <dbReference type="Proteomes" id="UP001595539"/>
    </source>
</evidence>
<comment type="caution">
    <text evidence="1">The sequence shown here is derived from an EMBL/GenBank/DDBJ whole genome shotgun (WGS) entry which is preliminary data.</text>
</comment>
<proteinExistence type="predicted"/>
<protein>
    <submittedName>
        <fullName evidence="1">Uncharacterized protein</fullName>
    </submittedName>
</protein>
<name>A0ABV7U217_9RHOB</name>
<gene>
    <name evidence="1" type="ORF">ACFOM8_06045</name>
</gene>
<keyword evidence="2" id="KW-1185">Reference proteome</keyword>
<dbReference type="Proteomes" id="UP001595539">
    <property type="component" value="Unassembled WGS sequence"/>
</dbReference>
<accession>A0ABV7U217</accession>
<sequence length="79" mass="8951">MSGDAARLRACRRYLEPVREHIVVEKLKTPPTRPTEFENPYGLEVQTTPEGMLLIICERHLSAAICGFEDASKKHDQAE</sequence>
<reference evidence="2" key="1">
    <citation type="journal article" date="2019" name="Int. J. Syst. Evol. Microbiol.">
        <title>The Global Catalogue of Microorganisms (GCM) 10K type strain sequencing project: providing services to taxonomists for standard genome sequencing and annotation.</title>
        <authorList>
            <consortium name="The Broad Institute Genomics Platform"/>
            <consortium name="The Broad Institute Genome Sequencing Center for Infectious Disease"/>
            <person name="Wu L."/>
            <person name="Ma J."/>
        </authorList>
    </citation>
    <scope>NUCLEOTIDE SEQUENCE [LARGE SCALE GENOMIC DNA]</scope>
    <source>
        <strain evidence="2">KCTC 42473</strain>
    </source>
</reference>